<dbReference type="PROSITE" id="PS00061">
    <property type="entry name" value="ADH_SHORT"/>
    <property type="match status" value="1"/>
</dbReference>
<dbReference type="Proteomes" id="UP000800041">
    <property type="component" value="Unassembled WGS sequence"/>
</dbReference>
<reference evidence="4" key="1">
    <citation type="journal article" date="2020" name="Stud. Mycol.">
        <title>101 Dothideomycetes genomes: a test case for predicting lifestyles and emergence of pathogens.</title>
        <authorList>
            <person name="Haridas S."/>
            <person name="Albert R."/>
            <person name="Binder M."/>
            <person name="Bloem J."/>
            <person name="Labutti K."/>
            <person name="Salamov A."/>
            <person name="Andreopoulos B."/>
            <person name="Baker S."/>
            <person name="Barry K."/>
            <person name="Bills G."/>
            <person name="Bluhm B."/>
            <person name="Cannon C."/>
            <person name="Castanera R."/>
            <person name="Culley D."/>
            <person name="Daum C."/>
            <person name="Ezra D."/>
            <person name="Gonzalez J."/>
            <person name="Henrissat B."/>
            <person name="Kuo A."/>
            <person name="Liang C."/>
            <person name="Lipzen A."/>
            <person name="Lutzoni F."/>
            <person name="Magnuson J."/>
            <person name="Mondo S."/>
            <person name="Nolan M."/>
            <person name="Ohm R."/>
            <person name="Pangilinan J."/>
            <person name="Park H.-J."/>
            <person name="Ramirez L."/>
            <person name="Alfaro M."/>
            <person name="Sun H."/>
            <person name="Tritt A."/>
            <person name="Yoshinaga Y."/>
            <person name="Zwiers L.-H."/>
            <person name="Turgeon B."/>
            <person name="Goodwin S."/>
            <person name="Spatafora J."/>
            <person name="Crous P."/>
            <person name="Grigoriev I."/>
        </authorList>
    </citation>
    <scope>NUCLEOTIDE SEQUENCE</scope>
    <source>
        <strain evidence="4">CBS 113979</strain>
    </source>
</reference>
<organism evidence="4 5">
    <name type="scientific">Aulographum hederae CBS 113979</name>
    <dbReference type="NCBI Taxonomy" id="1176131"/>
    <lineage>
        <taxon>Eukaryota</taxon>
        <taxon>Fungi</taxon>
        <taxon>Dikarya</taxon>
        <taxon>Ascomycota</taxon>
        <taxon>Pezizomycotina</taxon>
        <taxon>Dothideomycetes</taxon>
        <taxon>Pleosporomycetidae</taxon>
        <taxon>Aulographales</taxon>
        <taxon>Aulographaceae</taxon>
    </lineage>
</organism>
<dbReference type="EMBL" id="ML977142">
    <property type="protein sequence ID" value="KAF1990506.1"/>
    <property type="molecule type" value="Genomic_DNA"/>
</dbReference>
<evidence type="ECO:0000256" key="2">
    <source>
        <dbReference type="ARBA" id="ARBA00022857"/>
    </source>
</evidence>
<dbReference type="GO" id="GO:0005737">
    <property type="term" value="C:cytoplasm"/>
    <property type="evidence" value="ECO:0007669"/>
    <property type="project" value="TreeGrafter"/>
</dbReference>
<evidence type="ECO:0000256" key="3">
    <source>
        <dbReference type="ARBA" id="ARBA00023002"/>
    </source>
</evidence>
<keyword evidence="5" id="KW-1185">Reference proteome</keyword>
<sequence>MTSVSGKIALVTGGGSGIGLSFCELIVSKGAKVIIGDLRLQPEAQKLVESSNGNVVFKQTDVTDWKQLTDLFTYAEKEVGAPDLVVLAAGIFEPKWSSFWEDTETSSYKTVDINITHPIKATRLAIRSFLRNSKSAGTILHLSSIGGQTTRLGVPIYCATKAFINHFVRAFASLESSFNIRVLAVAPGMVRTPLWFEQNPEKLKSVTEADHWIEPREIAEALLECFETREFPGGSIVEASGQGRRRGVEVFNDAGPPGIGGTEGSNTALEEDVMKMMEQERGRK</sequence>
<dbReference type="SUPFAM" id="SSF51735">
    <property type="entry name" value="NAD(P)-binding Rossmann-fold domains"/>
    <property type="match status" value="1"/>
</dbReference>
<dbReference type="PANTHER" id="PTHR44229">
    <property type="entry name" value="15-HYDROXYPROSTAGLANDIN DEHYDROGENASE [NAD(+)]"/>
    <property type="match status" value="1"/>
</dbReference>
<dbReference type="Pfam" id="PF00106">
    <property type="entry name" value="adh_short"/>
    <property type="match status" value="1"/>
</dbReference>
<dbReference type="InterPro" id="IPR020904">
    <property type="entry name" value="Sc_DH/Rdtase_CS"/>
</dbReference>
<protein>
    <submittedName>
        <fullName evidence="4">NAD(P)-binding protein</fullName>
    </submittedName>
</protein>
<comment type="similarity">
    <text evidence="1">Belongs to the short-chain dehydrogenases/reductases (SDR) family.</text>
</comment>
<dbReference type="PRINTS" id="PR00081">
    <property type="entry name" value="GDHRDH"/>
</dbReference>
<evidence type="ECO:0000313" key="5">
    <source>
        <dbReference type="Proteomes" id="UP000800041"/>
    </source>
</evidence>
<keyword evidence="3" id="KW-0560">Oxidoreductase</keyword>
<proteinExistence type="inferred from homology"/>
<evidence type="ECO:0000256" key="1">
    <source>
        <dbReference type="ARBA" id="ARBA00006484"/>
    </source>
</evidence>
<accession>A0A6G1HBA5</accession>
<dbReference type="InterPro" id="IPR036291">
    <property type="entry name" value="NAD(P)-bd_dom_sf"/>
</dbReference>
<dbReference type="GO" id="GO:0016616">
    <property type="term" value="F:oxidoreductase activity, acting on the CH-OH group of donors, NAD or NADP as acceptor"/>
    <property type="evidence" value="ECO:0007669"/>
    <property type="project" value="TreeGrafter"/>
</dbReference>
<dbReference type="AlphaFoldDB" id="A0A6G1HBA5"/>
<gene>
    <name evidence="4" type="ORF">K402DRAFT_460569</name>
</gene>
<evidence type="ECO:0000313" key="4">
    <source>
        <dbReference type="EMBL" id="KAF1990506.1"/>
    </source>
</evidence>
<dbReference type="InterPro" id="IPR002347">
    <property type="entry name" value="SDR_fam"/>
</dbReference>
<keyword evidence="2" id="KW-0521">NADP</keyword>
<name>A0A6G1HBA5_9PEZI</name>
<dbReference type="OrthoDB" id="5296at2759"/>
<dbReference type="PANTHER" id="PTHR44229:SF4">
    <property type="entry name" value="15-HYDROXYPROSTAGLANDIN DEHYDROGENASE [NAD(+)]"/>
    <property type="match status" value="1"/>
</dbReference>
<dbReference type="Gene3D" id="3.40.50.720">
    <property type="entry name" value="NAD(P)-binding Rossmann-like Domain"/>
    <property type="match status" value="1"/>
</dbReference>